<evidence type="ECO:0000313" key="3">
    <source>
        <dbReference type="EMBL" id="RDW66466.1"/>
    </source>
</evidence>
<feature type="compositionally biased region" description="Polar residues" evidence="1">
    <location>
        <begin position="1"/>
        <end position="12"/>
    </location>
</feature>
<accession>A0A3D8QXF8</accession>
<reference evidence="3 4" key="1">
    <citation type="journal article" date="2018" name="IMA Fungus">
        <title>IMA Genome-F 9: Draft genome sequence of Annulohypoxylon stygium, Aspergillus mulundensis, Berkeleyomyces basicola (syn. Thielaviopsis basicola), Ceratocystis smalleyi, two Cercospora beticola strains, Coleophoma cylindrospora, Fusarium fracticaudum, Phialophora cf. hyalina, and Morchella septimelata.</title>
        <authorList>
            <person name="Wingfield B.D."/>
            <person name="Bills G.F."/>
            <person name="Dong Y."/>
            <person name="Huang W."/>
            <person name="Nel W.J."/>
            <person name="Swalarsk-Parry B.S."/>
            <person name="Vaghefi N."/>
            <person name="Wilken P.M."/>
            <person name="An Z."/>
            <person name="de Beer Z.W."/>
            <person name="De Vos L."/>
            <person name="Chen L."/>
            <person name="Duong T.A."/>
            <person name="Gao Y."/>
            <person name="Hammerbacher A."/>
            <person name="Kikkert J.R."/>
            <person name="Li Y."/>
            <person name="Li H."/>
            <person name="Li K."/>
            <person name="Li Q."/>
            <person name="Liu X."/>
            <person name="Ma X."/>
            <person name="Naidoo K."/>
            <person name="Pethybridge S.J."/>
            <person name="Sun J."/>
            <person name="Steenkamp E.T."/>
            <person name="van der Nest M.A."/>
            <person name="van Wyk S."/>
            <person name="Wingfield M.J."/>
            <person name="Xiong C."/>
            <person name="Yue Q."/>
            <person name="Zhang X."/>
        </authorList>
    </citation>
    <scope>NUCLEOTIDE SEQUENCE [LARGE SCALE GENOMIC DNA]</scope>
    <source>
        <strain evidence="3 4">BP6252</strain>
    </source>
</reference>
<dbReference type="Proteomes" id="UP000256645">
    <property type="component" value="Unassembled WGS sequence"/>
</dbReference>
<dbReference type="EMBL" id="PDLM01000011">
    <property type="protein sequence ID" value="RDW66466.1"/>
    <property type="molecule type" value="Genomic_DNA"/>
</dbReference>
<evidence type="ECO:0000259" key="2">
    <source>
        <dbReference type="Pfam" id="PF20150"/>
    </source>
</evidence>
<sequence length="424" mass="48059">MTELTNSSSASADLTDITELGDHQTSAATYDRAGPSELIAPESSTATHDQAGPMELTTPESSTSSNYQAGPIEFATPESSTSSNDQASPLVRFVYGPHAMYCYQLGFPELPFPGPDTIPNYELAFQDLPTSEPSDTNNHQVELTEFPLFANLPTELRNKIWHTVAVQSRIVPVTYRKSYCEVTHIPIGSEFISDEGVPAILHVNRQARQIGLMHYQLVLPTHTAPATIYANIDYDIIYFNKVDTQSIDDIPDRCSPLFGMLDDCDVREYWKVPLLAINYMFWDRELDINGPRFHHLRYLRKLFVTREIETIDLPRTTTSDSIGSRKLIDPIMPALAYDQEVVDYNEQCEVNHWVVNVLTDLKWLRVEVRDALDHLPAEVAAQIMMETNQLFANTEPSYLLPQGRYNQLMDMFKRWMAASVRATQ</sequence>
<evidence type="ECO:0000313" key="4">
    <source>
        <dbReference type="Proteomes" id="UP000256645"/>
    </source>
</evidence>
<dbReference type="PANTHER" id="PTHR35910:SF6">
    <property type="entry name" value="2EXR DOMAIN-CONTAINING PROTEIN"/>
    <property type="match status" value="1"/>
</dbReference>
<dbReference type="Pfam" id="PF20150">
    <property type="entry name" value="2EXR"/>
    <property type="match status" value="1"/>
</dbReference>
<dbReference type="PANTHER" id="PTHR35910">
    <property type="entry name" value="2EXR DOMAIN-CONTAINING PROTEIN"/>
    <property type="match status" value="1"/>
</dbReference>
<gene>
    <name evidence="3" type="ORF">BP6252_10101</name>
</gene>
<comment type="caution">
    <text evidence="3">The sequence shown here is derived from an EMBL/GenBank/DDBJ whole genome shotgun (WGS) entry which is preliminary data.</text>
</comment>
<organism evidence="3 4">
    <name type="scientific">Coleophoma cylindrospora</name>
    <dbReference type="NCBI Taxonomy" id="1849047"/>
    <lineage>
        <taxon>Eukaryota</taxon>
        <taxon>Fungi</taxon>
        <taxon>Dikarya</taxon>
        <taxon>Ascomycota</taxon>
        <taxon>Pezizomycotina</taxon>
        <taxon>Leotiomycetes</taxon>
        <taxon>Helotiales</taxon>
        <taxon>Dermateaceae</taxon>
        <taxon>Coleophoma</taxon>
    </lineage>
</organism>
<dbReference type="STRING" id="1849047.A0A3D8QXF8"/>
<feature type="compositionally biased region" description="Polar residues" evidence="1">
    <location>
        <begin position="58"/>
        <end position="68"/>
    </location>
</feature>
<dbReference type="OrthoDB" id="3438006at2759"/>
<protein>
    <recommendedName>
        <fullName evidence="2">2EXR domain-containing protein</fullName>
    </recommendedName>
</protein>
<name>A0A3D8QXF8_9HELO</name>
<dbReference type="InterPro" id="IPR045518">
    <property type="entry name" value="2EXR"/>
</dbReference>
<proteinExistence type="predicted"/>
<feature type="domain" description="2EXR" evidence="2">
    <location>
        <begin position="146"/>
        <end position="237"/>
    </location>
</feature>
<evidence type="ECO:0000256" key="1">
    <source>
        <dbReference type="SAM" id="MobiDB-lite"/>
    </source>
</evidence>
<keyword evidence="4" id="KW-1185">Reference proteome</keyword>
<feature type="region of interest" description="Disordered" evidence="1">
    <location>
        <begin position="1"/>
        <end position="85"/>
    </location>
</feature>
<dbReference type="AlphaFoldDB" id="A0A3D8QXF8"/>